<proteinExistence type="predicted"/>
<protein>
    <submittedName>
        <fullName evidence="1">Uncharacterized protein</fullName>
    </submittedName>
</protein>
<organism evidence="1 2">
    <name type="scientific">Linum tenue</name>
    <dbReference type="NCBI Taxonomy" id="586396"/>
    <lineage>
        <taxon>Eukaryota</taxon>
        <taxon>Viridiplantae</taxon>
        <taxon>Streptophyta</taxon>
        <taxon>Embryophyta</taxon>
        <taxon>Tracheophyta</taxon>
        <taxon>Spermatophyta</taxon>
        <taxon>Magnoliopsida</taxon>
        <taxon>eudicotyledons</taxon>
        <taxon>Gunneridae</taxon>
        <taxon>Pentapetalae</taxon>
        <taxon>rosids</taxon>
        <taxon>fabids</taxon>
        <taxon>Malpighiales</taxon>
        <taxon>Linaceae</taxon>
        <taxon>Linum</taxon>
    </lineage>
</organism>
<gene>
    <name evidence="1" type="ORF">LITE_LOCUS19704</name>
</gene>
<dbReference type="EMBL" id="CAMGYJ010000005">
    <property type="protein sequence ID" value="CAI0423908.1"/>
    <property type="molecule type" value="Genomic_DNA"/>
</dbReference>
<comment type="caution">
    <text evidence="1">The sequence shown here is derived from an EMBL/GenBank/DDBJ whole genome shotgun (WGS) entry which is preliminary data.</text>
</comment>
<evidence type="ECO:0000313" key="1">
    <source>
        <dbReference type="EMBL" id="CAI0423908.1"/>
    </source>
</evidence>
<accession>A0AAV0KNZ7</accession>
<reference evidence="1" key="1">
    <citation type="submission" date="2022-08" db="EMBL/GenBank/DDBJ databases">
        <authorList>
            <person name="Gutierrez-Valencia J."/>
        </authorList>
    </citation>
    <scope>NUCLEOTIDE SEQUENCE</scope>
</reference>
<name>A0AAV0KNZ7_9ROSI</name>
<dbReference type="AlphaFoldDB" id="A0AAV0KNZ7"/>
<sequence length="44" mass="5159">LLRNLNHSLILFSFQSFANSPRQAPRRQLTRERIVGVCDSYLLK</sequence>
<dbReference type="Proteomes" id="UP001154282">
    <property type="component" value="Unassembled WGS sequence"/>
</dbReference>
<feature type="non-terminal residue" evidence="1">
    <location>
        <position position="1"/>
    </location>
</feature>
<evidence type="ECO:0000313" key="2">
    <source>
        <dbReference type="Proteomes" id="UP001154282"/>
    </source>
</evidence>
<keyword evidence="2" id="KW-1185">Reference proteome</keyword>